<dbReference type="EMBL" id="BGZK01001279">
    <property type="protein sequence ID" value="GBP76175.1"/>
    <property type="molecule type" value="Genomic_DNA"/>
</dbReference>
<sequence length="214" mass="24044">MAYQKIGTDPADRVNWGVEACIQKSGLMMEPEGKHRNSIMKQRILALFGFVEIVLRCTLTMNDFQGLMMQLEGSDNGAGSLEAPSSDPESQSWSKSISGRFQQAQICAMPSVQRVGRRKARRGIGKFYKRVINNNLETDVALTLRASESQSSKKVRQFQHRGSLYCYILLRLENAPAVEQTKFANGKNVPKTLELIDDLCTVDVYHPLWINEAS</sequence>
<evidence type="ECO:0000313" key="3">
    <source>
        <dbReference type="Proteomes" id="UP000299102"/>
    </source>
</evidence>
<keyword evidence="3" id="KW-1185">Reference proteome</keyword>
<feature type="region of interest" description="Disordered" evidence="1">
    <location>
        <begin position="75"/>
        <end position="94"/>
    </location>
</feature>
<name>A0A4C1YP93_EUMVA</name>
<proteinExistence type="predicted"/>
<protein>
    <submittedName>
        <fullName evidence="2">Uncharacterized protein</fullName>
    </submittedName>
</protein>
<comment type="caution">
    <text evidence="2">The sequence shown here is derived from an EMBL/GenBank/DDBJ whole genome shotgun (WGS) entry which is preliminary data.</text>
</comment>
<accession>A0A4C1YP93</accession>
<gene>
    <name evidence="2" type="ORF">EVAR_49972_1</name>
</gene>
<reference evidence="2 3" key="1">
    <citation type="journal article" date="2019" name="Commun. Biol.">
        <title>The bagworm genome reveals a unique fibroin gene that provides high tensile strength.</title>
        <authorList>
            <person name="Kono N."/>
            <person name="Nakamura H."/>
            <person name="Ohtoshi R."/>
            <person name="Tomita M."/>
            <person name="Numata K."/>
            <person name="Arakawa K."/>
        </authorList>
    </citation>
    <scope>NUCLEOTIDE SEQUENCE [LARGE SCALE GENOMIC DNA]</scope>
</reference>
<dbReference type="AlphaFoldDB" id="A0A4C1YP93"/>
<dbReference type="OrthoDB" id="7339153at2759"/>
<organism evidence="2 3">
    <name type="scientific">Eumeta variegata</name>
    <name type="common">Bagworm moth</name>
    <name type="synonym">Eumeta japonica</name>
    <dbReference type="NCBI Taxonomy" id="151549"/>
    <lineage>
        <taxon>Eukaryota</taxon>
        <taxon>Metazoa</taxon>
        <taxon>Ecdysozoa</taxon>
        <taxon>Arthropoda</taxon>
        <taxon>Hexapoda</taxon>
        <taxon>Insecta</taxon>
        <taxon>Pterygota</taxon>
        <taxon>Neoptera</taxon>
        <taxon>Endopterygota</taxon>
        <taxon>Lepidoptera</taxon>
        <taxon>Glossata</taxon>
        <taxon>Ditrysia</taxon>
        <taxon>Tineoidea</taxon>
        <taxon>Psychidae</taxon>
        <taxon>Oiketicinae</taxon>
        <taxon>Eumeta</taxon>
    </lineage>
</organism>
<evidence type="ECO:0000256" key="1">
    <source>
        <dbReference type="SAM" id="MobiDB-lite"/>
    </source>
</evidence>
<dbReference type="Proteomes" id="UP000299102">
    <property type="component" value="Unassembled WGS sequence"/>
</dbReference>
<evidence type="ECO:0000313" key="2">
    <source>
        <dbReference type="EMBL" id="GBP76175.1"/>
    </source>
</evidence>